<dbReference type="Pfam" id="PF00505">
    <property type="entry name" value="HMG_box"/>
    <property type="match status" value="1"/>
</dbReference>
<name>A0A8H7LKB9_9AGAM</name>
<evidence type="ECO:0000313" key="8">
    <source>
        <dbReference type="Proteomes" id="UP000650582"/>
    </source>
</evidence>
<dbReference type="EMBL" id="JACYCC010000037">
    <property type="protein sequence ID" value="KAF8679887.1"/>
    <property type="molecule type" value="Genomic_DNA"/>
</dbReference>
<feature type="compositionally biased region" description="Basic residues" evidence="4">
    <location>
        <begin position="206"/>
        <end position="218"/>
    </location>
</feature>
<dbReference type="Proteomes" id="UP000650582">
    <property type="component" value="Unassembled WGS sequence"/>
</dbReference>
<evidence type="ECO:0000256" key="3">
    <source>
        <dbReference type="PROSITE-ProRule" id="PRU00267"/>
    </source>
</evidence>
<evidence type="ECO:0000256" key="2">
    <source>
        <dbReference type="ARBA" id="ARBA00023163"/>
    </source>
</evidence>
<dbReference type="GO" id="GO:0000978">
    <property type="term" value="F:RNA polymerase II cis-regulatory region sequence-specific DNA binding"/>
    <property type="evidence" value="ECO:0007669"/>
    <property type="project" value="TreeGrafter"/>
</dbReference>
<reference evidence="7" key="1">
    <citation type="submission" date="2020-05" db="EMBL/GenBank/DDBJ databases">
        <title>Evolutionary and genomic comparisons of hybrid uninucleate and nonhybrid Rhizoctonia fungi.</title>
        <authorList>
            <person name="Li C."/>
            <person name="Chen X."/>
        </authorList>
    </citation>
    <scope>NUCLEOTIDE SEQUENCE</scope>
    <source>
        <strain evidence="7">AG-1 IA</strain>
    </source>
</reference>
<organism evidence="6 8">
    <name type="scientific">Rhizoctonia solani</name>
    <dbReference type="NCBI Taxonomy" id="456999"/>
    <lineage>
        <taxon>Eukaryota</taxon>
        <taxon>Fungi</taxon>
        <taxon>Dikarya</taxon>
        <taxon>Basidiomycota</taxon>
        <taxon>Agaricomycotina</taxon>
        <taxon>Agaricomycetes</taxon>
        <taxon>Cantharellales</taxon>
        <taxon>Ceratobasidiaceae</taxon>
        <taxon>Rhizoctonia</taxon>
    </lineage>
</organism>
<sequence>MGSEALVYPALRADRIGRSHYHPYHFTDSFDKLRHHLPAAISVACYTDSVIDQPWNHQQPNVAASYMHPPYFPNGQDANHLPFPQAVSPYFVPNYDAETKLNDDMDVGSFSGDDDVEEYDSNAQLRSQQLNSDGTPRRPMNAFMIFARKRRPMVSSEQPTMRTGEISKILSKEWSEMNKEEKKFYLDQAKKLKDTFNTRWPDYVYRRRPNNSRKRRKAGGTSSVGPARSHDAGNNSDSHADPTDLNASGQSGDEARSHSTDAFPSPPSSHHNHTYHTPEIGQPVSLDRSPTLANTLSAYTTTLPPYIPHSFADGSVFDKFSQQGHSYGGNGDVYYGAPVPIEASFSTIHHSPKMESWRPCESTPSGVVATTSSTTPPVPMTAIASQELHPRLAYQPHDQGNWSKEAGGDAQCYEAQPTIWGSNSSVPAHHAVDDRGSTHSFSPSLNLSGPNALGMDPYGNHKGQFEEDPCQPTYIGANHTNQGYHPSTALPSFRNEFSEPHDSKTFLESRHWTLRE</sequence>
<evidence type="ECO:0000313" key="7">
    <source>
        <dbReference type="EMBL" id="QRW19800.1"/>
    </source>
</evidence>
<evidence type="ECO:0000256" key="1">
    <source>
        <dbReference type="ARBA" id="ARBA00023125"/>
    </source>
</evidence>
<keyword evidence="2" id="KW-0804">Transcription</keyword>
<dbReference type="AlphaFoldDB" id="A0A8H7LKB9"/>
<dbReference type="InterPro" id="IPR036910">
    <property type="entry name" value="HMG_box_dom_sf"/>
</dbReference>
<dbReference type="GO" id="GO:0030154">
    <property type="term" value="P:cell differentiation"/>
    <property type="evidence" value="ECO:0007669"/>
    <property type="project" value="TreeGrafter"/>
</dbReference>
<evidence type="ECO:0000313" key="6">
    <source>
        <dbReference type="EMBL" id="KAF8679887.1"/>
    </source>
</evidence>
<dbReference type="InterPro" id="IPR009071">
    <property type="entry name" value="HMG_box_dom"/>
</dbReference>
<protein>
    <submittedName>
        <fullName evidence="7">HMG (High mobility group) box protein</fullName>
    </submittedName>
    <submittedName>
        <fullName evidence="6">HMG-box domain</fullName>
    </submittedName>
</protein>
<dbReference type="PANTHER" id="PTHR10270:SF161">
    <property type="entry name" value="SEX-DETERMINING REGION Y PROTEIN"/>
    <property type="match status" value="1"/>
</dbReference>
<proteinExistence type="predicted"/>
<dbReference type="EMBL" id="CP059661">
    <property type="protein sequence ID" value="QRW19800.1"/>
    <property type="molecule type" value="Genomic_DNA"/>
</dbReference>
<dbReference type="GO" id="GO:0001228">
    <property type="term" value="F:DNA-binding transcription activator activity, RNA polymerase II-specific"/>
    <property type="evidence" value="ECO:0007669"/>
    <property type="project" value="TreeGrafter"/>
</dbReference>
<accession>A0A8H7LKB9</accession>
<dbReference type="PROSITE" id="PS50118">
    <property type="entry name" value="HMG_BOX_2"/>
    <property type="match status" value="1"/>
</dbReference>
<dbReference type="Gene3D" id="1.10.30.10">
    <property type="entry name" value="High mobility group box domain"/>
    <property type="match status" value="1"/>
</dbReference>
<feature type="region of interest" description="Disordered" evidence="4">
    <location>
        <begin position="356"/>
        <end position="377"/>
    </location>
</feature>
<feature type="region of interest" description="Disordered" evidence="4">
    <location>
        <begin position="203"/>
        <end position="288"/>
    </location>
</feature>
<dbReference type="GeneID" id="67023488"/>
<keyword evidence="1 3" id="KW-0238">DNA-binding</keyword>
<keyword evidence="3" id="KW-0539">Nucleus</keyword>
<feature type="DNA-binding region" description="HMG box" evidence="3">
    <location>
        <begin position="136"/>
        <end position="204"/>
    </location>
</feature>
<dbReference type="SUPFAM" id="SSF47095">
    <property type="entry name" value="HMG-box"/>
    <property type="match status" value="1"/>
</dbReference>
<dbReference type="GO" id="GO:0005634">
    <property type="term" value="C:nucleus"/>
    <property type="evidence" value="ECO:0007669"/>
    <property type="project" value="UniProtKB-UniRule"/>
</dbReference>
<feature type="compositionally biased region" description="Low complexity" evidence="4">
    <location>
        <begin position="362"/>
        <end position="375"/>
    </location>
</feature>
<dbReference type="RefSeq" id="XP_043180037.1">
    <property type="nucleotide sequence ID" value="XM_043321025.1"/>
</dbReference>
<dbReference type="SMART" id="SM00398">
    <property type="entry name" value="HMG"/>
    <property type="match status" value="1"/>
</dbReference>
<feature type="domain" description="HMG box" evidence="5">
    <location>
        <begin position="136"/>
        <end position="204"/>
    </location>
</feature>
<evidence type="ECO:0000259" key="5">
    <source>
        <dbReference type="PROSITE" id="PS50118"/>
    </source>
</evidence>
<gene>
    <name evidence="7" type="ORF">RhiXN_01206</name>
    <name evidence="6" type="ORF">RHS04_03863</name>
</gene>
<dbReference type="PANTHER" id="PTHR10270">
    <property type="entry name" value="SOX TRANSCRIPTION FACTOR"/>
    <property type="match status" value="1"/>
</dbReference>
<reference evidence="6" key="2">
    <citation type="submission" date="2020-09" db="EMBL/GenBank/DDBJ databases">
        <title>Comparative genome analyses of four rice-infecting Rhizoctonia solani isolates reveal extensive enrichment of homogalacturonan modification genes.</title>
        <authorList>
            <person name="Lee D.-Y."/>
            <person name="Jeon J."/>
            <person name="Kim K.-T."/>
            <person name="Cheong K."/>
            <person name="Song H."/>
            <person name="Choi G."/>
            <person name="Ko J."/>
            <person name="Opiyo S.O."/>
            <person name="Zuo S."/>
            <person name="Madhav S."/>
            <person name="Lee Y.-H."/>
            <person name="Wang G.-L."/>
        </authorList>
    </citation>
    <scope>NUCLEOTIDE SEQUENCE</scope>
    <source>
        <strain evidence="6">AG1-IA YN-7</strain>
    </source>
</reference>
<dbReference type="KEGG" id="rsx:RhiXN_01206"/>
<evidence type="ECO:0000256" key="4">
    <source>
        <dbReference type="SAM" id="MobiDB-lite"/>
    </source>
</evidence>
<dbReference type="Proteomes" id="UP000650533">
    <property type="component" value="Chromosome 4"/>
</dbReference>
<dbReference type="InterPro" id="IPR050140">
    <property type="entry name" value="SRY-related_HMG-box_TF-like"/>
</dbReference>